<gene>
    <name evidence="1" type="ORF">SBRY_40112</name>
</gene>
<protein>
    <submittedName>
        <fullName evidence="1">TmrB-like protein</fullName>
    </submittedName>
</protein>
<dbReference type="SUPFAM" id="SSF52540">
    <property type="entry name" value="P-loop containing nucleoside triphosphate hydrolases"/>
    <property type="match status" value="1"/>
</dbReference>
<evidence type="ECO:0000313" key="2">
    <source>
        <dbReference type="Proteomes" id="UP001153328"/>
    </source>
</evidence>
<proteinExistence type="predicted"/>
<reference evidence="1" key="1">
    <citation type="submission" date="2021-06" db="EMBL/GenBank/DDBJ databases">
        <authorList>
            <person name="Arsene-Ploetze F."/>
        </authorList>
    </citation>
    <scope>NUCLEOTIDE SEQUENCE</scope>
    <source>
        <strain evidence="1">SBRY1</strain>
    </source>
</reference>
<dbReference type="Pfam" id="PF13671">
    <property type="entry name" value="AAA_33"/>
    <property type="match status" value="1"/>
</dbReference>
<accession>A0A9W4H2B1</accession>
<organism evidence="1 2">
    <name type="scientific">Actinacidiphila bryophytorum</name>
    <dbReference type="NCBI Taxonomy" id="1436133"/>
    <lineage>
        <taxon>Bacteria</taxon>
        <taxon>Bacillati</taxon>
        <taxon>Actinomycetota</taxon>
        <taxon>Actinomycetes</taxon>
        <taxon>Kitasatosporales</taxon>
        <taxon>Streptomycetaceae</taxon>
        <taxon>Actinacidiphila</taxon>
    </lineage>
</organism>
<dbReference type="InterPro" id="IPR027417">
    <property type="entry name" value="P-loop_NTPase"/>
</dbReference>
<dbReference type="Proteomes" id="UP001153328">
    <property type="component" value="Unassembled WGS sequence"/>
</dbReference>
<dbReference type="Gene3D" id="3.40.50.300">
    <property type="entry name" value="P-loop containing nucleotide triphosphate hydrolases"/>
    <property type="match status" value="1"/>
</dbReference>
<evidence type="ECO:0000313" key="1">
    <source>
        <dbReference type="EMBL" id="CAG7645255.1"/>
    </source>
</evidence>
<comment type="caution">
    <text evidence="1">The sequence shown here is derived from an EMBL/GenBank/DDBJ whole genome shotgun (WGS) entry which is preliminary data.</text>
</comment>
<dbReference type="EMBL" id="CAJVAX010000018">
    <property type="protein sequence ID" value="CAG7645255.1"/>
    <property type="molecule type" value="Genomic_DNA"/>
</dbReference>
<dbReference type="RefSeq" id="WP_205048511.1">
    <property type="nucleotide sequence ID" value="NZ_CAJVAX010000018.1"/>
</dbReference>
<name>A0A9W4H2B1_9ACTN</name>
<sequence>MLIWIYGAFGSGKTTLAGELRSRLPEALLFDPEAVGTLLSSIVDVPTGDFQDLRQWRRQVAALATGLVQEYARPLLVPMTLVEPAYLQEIFGSLDAAGIQFAHFFLDVPHDVLVDRIDARSLFSGDPVRSADGRAWCKARLPACLAARATLPPDTVVLDGRLPAEALAAAVLARTGLGPRPGGA</sequence>
<keyword evidence="2" id="KW-1185">Reference proteome</keyword>
<dbReference type="AlphaFoldDB" id="A0A9W4H2B1"/>